<evidence type="ECO:0000259" key="1">
    <source>
        <dbReference type="PROSITE" id="PS50943"/>
    </source>
</evidence>
<dbReference type="RefSeq" id="WP_344666522.1">
    <property type="nucleotide sequence ID" value="NZ_BAAAQN010000017.1"/>
</dbReference>
<reference evidence="3" key="1">
    <citation type="journal article" date="2019" name="Int. J. Syst. Evol. Microbiol.">
        <title>The Global Catalogue of Microorganisms (GCM) 10K type strain sequencing project: providing services to taxonomists for standard genome sequencing and annotation.</title>
        <authorList>
            <consortium name="The Broad Institute Genomics Platform"/>
            <consortium name="The Broad Institute Genome Sequencing Center for Infectious Disease"/>
            <person name="Wu L."/>
            <person name="Ma J."/>
        </authorList>
    </citation>
    <scope>NUCLEOTIDE SEQUENCE [LARGE SCALE GENOMIC DNA]</scope>
    <source>
        <strain evidence="3">JCM 16014</strain>
    </source>
</reference>
<keyword evidence="3" id="KW-1185">Reference proteome</keyword>
<organism evidence="2 3">
    <name type="scientific">Catenulispora yoronensis</name>
    <dbReference type="NCBI Taxonomy" id="450799"/>
    <lineage>
        <taxon>Bacteria</taxon>
        <taxon>Bacillati</taxon>
        <taxon>Actinomycetota</taxon>
        <taxon>Actinomycetes</taxon>
        <taxon>Catenulisporales</taxon>
        <taxon>Catenulisporaceae</taxon>
        <taxon>Catenulispora</taxon>
    </lineage>
</organism>
<name>A0ABP5FP28_9ACTN</name>
<accession>A0ABP5FP28</accession>
<dbReference type="SUPFAM" id="SSF47413">
    <property type="entry name" value="lambda repressor-like DNA-binding domains"/>
    <property type="match status" value="1"/>
</dbReference>
<gene>
    <name evidence="2" type="ORF">GCM10009839_33490</name>
</gene>
<dbReference type="Proteomes" id="UP001500751">
    <property type="component" value="Unassembled WGS sequence"/>
</dbReference>
<evidence type="ECO:0000313" key="2">
    <source>
        <dbReference type="EMBL" id="GAA2030936.1"/>
    </source>
</evidence>
<feature type="domain" description="HTH cro/C1-type" evidence="1">
    <location>
        <begin position="64"/>
        <end position="97"/>
    </location>
</feature>
<comment type="caution">
    <text evidence="2">The sequence shown here is derived from an EMBL/GenBank/DDBJ whole genome shotgun (WGS) entry which is preliminary data.</text>
</comment>
<evidence type="ECO:0000313" key="3">
    <source>
        <dbReference type="Proteomes" id="UP001500751"/>
    </source>
</evidence>
<dbReference type="InterPro" id="IPR010982">
    <property type="entry name" value="Lambda_DNA-bd_dom_sf"/>
</dbReference>
<sequence length="156" mass="17013">MTEKGTVRDMAANAEDTPAKELPFVAQRLDLLFRIASEKAGRKIGAGTVADGINATAGEKVIEQSYIWQVRTGRKDNPSYKVLAQLAEYFGVHPAFFFPDDARLTVAPEIQVALTDERVRNLALLSVGLSDSSIEAITMIAKNSRQLEGLPKHSAK</sequence>
<dbReference type="InterPro" id="IPR001387">
    <property type="entry name" value="Cro/C1-type_HTH"/>
</dbReference>
<dbReference type="Gene3D" id="1.10.260.40">
    <property type="entry name" value="lambda repressor-like DNA-binding domains"/>
    <property type="match status" value="1"/>
</dbReference>
<dbReference type="EMBL" id="BAAAQN010000017">
    <property type="protein sequence ID" value="GAA2030936.1"/>
    <property type="molecule type" value="Genomic_DNA"/>
</dbReference>
<proteinExistence type="predicted"/>
<dbReference type="PROSITE" id="PS50943">
    <property type="entry name" value="HTH_CROC1"/>
    <property type="match status" value="1"/>
</dbReference>
<protein>
    <recommendedName>
        <fullName evidence="1">HTH cro/C1-type domain-containing protein</fullName>
    </recommendedName>
</protein>